<dbReference type="Proteomes" id="UP000471409">
    <property type="component" value="Unassembled WGS sequence"/>
</dbReference>
<feature type="transmembrane region" description="Helical" evidence="1">
    <location>
        <begin position="77"/>
        <end position="103"/>
    </location>
</feature>
<proteinExistence type="predicted"/>
<gene>
    <name evidence="2" type="ORF">GUK36_41615</name>
</gene>
<protein>
    <submittedName>
        <fullName evidence="2">Hydrophobe/amphiphile efflux-1 family RND transporter</fullName>
    </submittedName>
</protein>
<sequence>YTQIGLILLIALASKNAILIVEYAREKRAEGMEILDAAVEAARLRFRPILMTSFAFILGVLPLVLATGAGASARKSIGISVFSGMIASTCLAVLFVPSFYVLLQRLEEYWKGRIKTAAVAEAEMPKVQ</sequence>
<dbReference type="EMBL" id="WXXP01000824">
    <property type="protein sequence ID" value="NEK55731.1"/>
    <property type="molecule type" value="Genomic_DNA"/>
</dbReference>
<organism evidence="2 3">
    <name type="scientific">Rhizobium leguminosarum</name>
    <dbReference type="NCBI Taxonomy" id="384"/>
    <lineage>
        <taxon>Bacteria</taxon>
        <taxon>Pseudomonadati</taxon>
        <taxon>Pseudomonadota</taxon>
        <taxon>Alphaproteobacteria</taxon>
        <taxon>Hyphomicrobiales</taxon>
        <taxon>Rhizobiaceae</taxon>
        <taxon>Rhizobium/Agrobacterium group</taxon>
        <taxon>Rhizobium</taxon>
    </lineage>
</organism>
<reference evidence="2 3" key="1">
    <citation type="submission" date="2020-01" db="EMBL/GenBank/DDBJ databases">
        <title>Rhizobium genotypes associated with high levels of biological nitrogen fixation by grain legumes in a temperate-maritime cropping system.</title>
        <authorList>
            <person name="Maluk M."/>
            <person name="Francesc Ferrando Molina F."/>
            <person name="Lopez Del Egido L."/>
            <person name="Lafos M."/>
            <person name="Langarica-Fuentes A."/>
            <person name="Gebre Yohannes G."/>
            <person name="Young M.W."/>
            <person name="Martin P."/>
            <person name="Gantlett R."/>
            <person name="Kenicer G."/>
            <person name="Hawes C."/>
            <person name="Begg G.S."/>
            <person name="Quilliam R.S."/>
            <person name="Squire G.R."/>
            <person name="Poole P.S."/>
            <person name="Young P.W."/>
            <person name="Iannetta P.M."/>
            <person name="James E.K."/>
        </authorList>
    </citation>
    <scope>NUCLEOTIDE SEQUENCE [LARGE SCALE GENOMIC DNA]</scope>
    <source>
        <strain evidence="2 3">JHI944</strain>
    </source>
</reference>
<dbReference type="GO" id="GO:0005886">
    <property type="term" value="C:plasma membrane"/>
    <property type="evidence" value="ECO:0007669"/>
    <property type="project" value="TreeGrafter"/>
</dbReference>
<evidence type="ECO:0000256" key="1">
    <source>
        <dbReference type="SAM" id="Phobius"/>
    </source>
</evidence>
<dbReference type="AlphaFoldDB" id="A0A6P0DVK8"/>
<feature type="transmembrane region" description="Helical" evidence="1">
    <location>
        <begin position="6"/>
        <end position="24"/>
    </location>
</feature>
<dbReference type="SUPFAM" id="SSF82866">
    <property type="entry name" value="Multidrug efflux transporter AcrB transmembrane domain"/>
    <property type="match status" value="1"/>
</dbReference>
<dbReference type="RefSeq" id="WP_204347856.1">
    <property type="nucleotide sequence ID" value="NZ_WXXP01000824.1"/>
</dbReference>
<evidence type="ECO:0000313" key="3">
    <source>
        <dbReference type="Proteomes" id="UP000471409"/>
    </source>
</evidence>
<dbReference type="GO" id="GO:0042910">
    <property type="term" value="F:xenobiotic transmembrane transporter activity"/>
    <property type="evidence" value="ECO:0007669"/>
    <property type="project" value="TreeGrafter"/>
</dbReference>
<comment type="caution">
    <text evidence="2">The sequence shown here is derived from an EMBL/GenBank/DDBJ whole genome shotgun (WGS) entry which is preliminary data.</text>
</comment>
<evidence type="ECO:0000313" key="2">
    <source>
        <dbReference type="EMBL" id="NEK55731.1"/>
    </source>
</evidence>
<keyword evidence="1" id="KW-0472">Membrane</keyword>
<dbReference type="InterPro" id="IPR001036">
    <property type="entry name" value="Acrflvin-R"/>
</dbReference>
<keyword evidence="1" id="KW-0812">Transmembrane</keyword>
<dbReference type="PANTHER" id="PTHR32063:SF13">
    <property type="entry name" value="MULTIDRUG EFFLUX PUMP SUBUNIT ACRB-RELATED"/>
    <property type="match status" value="1"/>
</dbReference>
<feature type="transmembrane region" description="Helical" evidence="1">
    <location>
        <begin position="49"/>
        <end position="71"/>
    </location>
</feature>
<keyword evidence="1" id="KW-1133">Transmembrane helix</keyword>
<name>A0A6P0DVK8_RHILE</name>
<feature type="non-terminal residue" evidence="2">
    <location>
        <position position="1"/>
    </location>
</feature>
<dbReference type="Gene3D" id="1.20.1640.10">
    <property type="entry name" value="Multidrug efflux transporter AcrB transmembrane domain"/>
    <property type="match status" value="1"/>
</dbReference>
<dbReference type="PANTHER" id="PTHR32063">
    <property type="match status" value="1"/>
</dbReference>
<dbReference type="Pfam" id="PF00873">
    <property type="entry name" value="ACR_tran"/>
    <property type="match status" value="1"/>
</dbReference>
<accession>A0A6P0DVK8</accession>